<dbReference type="KEGG" id="uvi:66061063"/>
<dbReference type="AlphaFoldDB" id="A0A8E5HIJ8"/>
<proteinExistence type="predicted"/>
<sequence length="109" mass="12365">MWRHTFGVWCNKTWLDDESIMIGGGNQQLVPRDQAKKNKVRLTVVACPQLAAAAAAVRPAADEKPRSHALASPRFQNITRSNLFQSSWFLQARGAAFRNRENARLFFHD</sequence>
<dbReference type="EMBL" id="CP072753">
    <property type="protein sequence ID" value="QUC16044.1"/>
    <property type="molecule type" value="Genomic_DNA"/>
</dbReference>
<evidence type="ECO:0000313" key="1">
    <source>
        <dbReference type="EMBL" id="QUC16044.1"/>
    </source>
</evidence>
<reference evidence="1" key="1">
    <citation type="submission" date="2020-03" db="EMBL/GenBank/DDBJ databases">
        <title>A mixture of massive structural variations and highly conserved coding sequences in Ustilaginoidea virens genome.</title>
        <authorList>
            <person name="Zhang K."/>
            <person name="Zhao Z."/>
            <person name="Zhang Z."/>
            <person name="Li Y."/>
            <person name="Hsiang T."/>
            <person name="Sun W."/>
        </authorList>
    </citation>
    <scope>NUCLEOTIDE SEQUENCE</scope>
    <source>
        <strain evidence="1">UV-8b</strain>
    </source>
</reference>
<accession>A0A8E5HIJ8</accession>
<organism evidence="1 2">
    <name type="scientific">Ustilaginoidea virens</name>
    <name type="common">Rice false smut fungus</name>
    <name type="synonym">Villosiclava virens</name>
    <dbReference type="NCBI Taxonomy" id="1159556"/>
    <lineage>
        <taxon>Eukaryota</taxon>
        <taxon>Fungi</taxon>
        <taxon>Dikarya</taxon>
        <taxon>Ascomycota</taxon>
        <taxon>Pezizomycotina</taxon>
        <taxon>Sordariomycetes</taxon>
        <taxon>Hypocreomycetidae</taxon>
        <taxon>Hypocreales</taxon>
        <taxon>Clavicipitaceae</taxon>
        <taxon>Ustilaginoidea</taxon>
    </lineage>
</organism>
<protein>
    <submittedName>
        <fullName evidence="1">Uncharacterized protein</fullName>
    </submittedName>
</protein>
<dbReference type="RefSeq" id="XP_042993717.1">
    <property type="nucleotide sequence ID" value="XM_043137783.1"/>
</dbReference>
<dbReference type="GeneID" id="66061063"/>
<keyword evidence="2" id="KW-1185">Reference proteome</keyword>
<name>A0A8E5HIJ8_USTVR</name>
<dbReference type="Proteomes" id="UP000027002">
    <property type="component" value="Chromosome 1"/>
</dbReference>
<gene>
    <name evidence="1" type="ORF">UV8b_00285</name>
</gene>
<evidence type="ECO:0000313" key="2">
    <source>
        <dbReference type="Proteomes" id="UP000027002"/>
    </source>
</evidence>